<dbReference type="OrthoDB" id="9855243at2"/>
<protein>
    <recommendedName>
        <fullName evidence="3">Helix-turn-helix domain-containing protein</fullName>
    </recommendedName>
</protein>
<dbReference type="EMBL" id="CP040818">
    <property type="protein sequence ID" value="QDL92530.1"/>
    <property type="molecule type" value="Genomic_DNA"/>
</dbReference>
<sequence>MSSAACHPALTPRVRQALCERLLTARGQTQQEIYACVAAETGLAREIIWCAVKGLDLRGMPRRGRRSGYLDGTSAARVIAARRRVAKGEAISAVRRSLGCSMADARAMIHGEGRFSGLRPTLVELVADELAQGMAQNIGQRRRVAHG</sequence>
<name>A0A5B8FYR8_9RHOB</name>
<evidence type="ECO:0000313" key="2">
    <source>
        <dbReference type="Proteomes" id="UP000305888"/>
    </source>
</evidence>
<dbReference type="RefSeq" id="WP_138579596.1">
    <property type="nucleotide sequence ID" value="NZ_CP040818.1"/>
</dbReference>
<accession>A0A5B8FYR8</accession>
<evidence type="ECO:0008006" key="3">
    <source>
        <dbReference type="Google" id="ProtNLM"/>
    </source>
</evidence>
<dbReference type="AlphaFoldDB" id="A0A5B8FYR8"/>
<keyword evidence="2" id="KW-1185">Reference proteome</keyword>
<reference evidence="1 2" key="1">
    <citation type="submission" date="2019-06" db="EMBL/GenBank/DDBJ databases">
        <title>Genome sequence of Rhodobacteraceae bacterium D4M1.</title>
        <authorList>
            <person name="Cao J."/>
        </authorList>
    </citation>
    <scope>NUCLEOTIDE SEQUENCE [LARGE SCALE GENOMIC DNA]</scope>
    <source>
        <strain evidence="1 2">D4M1</strain>
    </source>
</reference>
<dbReference type="Proteomes" id="UP000305888">
    <property type="component" value="Chromosome"/>
</dbReference>
<dbReference type="KEGG" id="ppru:FDP22_12515"/>
<proteinExistence type="predicted"/>
<gene>
    <name evidence="1" type="ORF">FDP22_12515</name>
</gene>
<organism evidence="1 2">
    <name type="scientific">Paroceanicella profunda</name>
    <dbReference type="NCBI Taxonomy" id="2579971"/>
    <lineage>
        <taxon>Bacteria</taxon>
        <taxon>Pseudomonadati</taxon>
        <taxon>Pseudomonadota</taxon>
        <taxon>Alphaproteobacteria</taxon>
        <taxon>Rhodobacterales</taxon>
        <taxon>Paracoccaceae</taxon>
        <taxon>Paroceanicella</taxon>
    </lineage>
</organism>
<evidence type="ECO:0000313" key="1">
    <source>
        <dbReference type="EMBL" id="QDL92530.1"/>
    </source>
</evidence>